<dbReference type="InterPro" id="IPR036206">
    <property type="entry name" value="ThiamineP_synth_sf"/>
</dbReference>
<evidence type="ECO:0000313" key="14">
    <source>
        <dbReference type="EMBL" id="MBV6531770.1"/>
    </source>
</evidence>
<protein>
    <recommendedName>
        <fullName evidence="10">Thiamine-phosphate synthase</fullName>
        <shortName evidence="10">TP synthase</shortName>
        <shortName evidence="10">TPS</shortName>
        <ecNumber evidence="10">2.5.1.3</ecNumber>
    </recommendedName>
    <alternativeName>
        <fullName evidence="10">Thiamine-phosphate pyrophosphorylase</fullName>
        <shortName evidence="10">TMP pyrophosphorylase</shortName>
        <shortName evidence="10">TMP-PPase</shortName>
    </alternativeName>
</protein>
<feature type="binding site" evidence="10">
    <location>
        <position position="83"/>
    </location>
    <ligand>
        <name>4-amino-2-methyl-5-(diphosphooxymethyl)pyrimidine</name>
        <dbReference type="ChEBI" id="CHEBI:57841"/>
    </ligand>
</feature>
<gene>
    <name evidence="10" type="primary">thiE</name>
    <name evidence="14" type="ORF">HT657_06435</name>
    <name evidence="15" type="ORF">HT672_04895</name>
</gene>
<feature type="binding site" evidence="10">
    <location>
        <begin position="149"/>
        <end position="151"/>
    </location>
    <ligand>
        <name>2-[(2R,5Z)-2-carboxy-4-methylthiazol-5(2H)-ylidene]ethyl phosphate</name>
        <dbReference type="ChEBI" id="CHEBI:62899"/>
    </ligand>
</feature>
<dbReference type="GO" id="GO:0005737">
    <property type="term" value="C:cytoplasm"/>
    <property type="evidence" value="ECO:0007669"/>
    <property type="project" value="TreeGrafter"/>
</dbReference>
<dbReference type="OrthoDB" id="9810880at2"/>
<comment type="catalytic activity">
    <reaction evidence="7 10 11">
        <text>4-methyl-5-(2-phosphooxyethyl)-thiazole + 4-amino-2-methyl-5-(diphosphooxymethyl)pyrimidine + H(+) = thiamine phosphate + diphosphate</text>
        <dbReference type="Rhea" id="RHEA:22328"/>
        <dbReference type="ChEBI" id="CHEBI:15378"/>
        <dbReference type="ChEBI" id="CHEBI:33019"/>
        <dbReference type="ChEBI" id="CHEBI:37575"/>
        <dbReference type="ChEBI" id="CHEBI:57841"/>
        <dbReference type="ChEBI" id="CHEBI:58296"/>
        <dbReference type="EC" id="2.5.1.3"/>
    </reaction>
</comment>
<evidence type="ECO:0000256" key="7">
    <source>
        <dbReference type="ARBA" id="ARBA00047334"/>
    </source>
</evidence>
<evidence type="ECO:0000256" key="8">
    <source>
        <dbReference type="ARBA" id="ARBA00047851"/>
    </source>
</evidence>
<comment type="caution">
    <text evidence="15">The sequence shown here is derived from an EMBL/GenBank/DDBJ whole genome shotgun (WGS) entry which is preliminary data.</text>
</comment>
<keyword evidence="5 10" id="KW-0460">Magnesium</keyword>
<dbReference type="GO" id="GO:0009228">
    <property type="term" value="P:thiamine biosynthetic process"/>
    <property type="evidence" value="ECO:0007669"/>
    <property type="project" value="UniProtKB-KW"/>
</dbReference>
<accession>A0A949T4G1</accession>
<proteinExistence type="inferred from homology"/>
<dbReference type="Pfam" id="PF02581">
    <property type="entry name" value="TMP-TENI"/>
    <property type="match status" value="1"/>
</dbReference>
<dbReference type="Proteomes" id="UP001196379">
    <property type="component" value="Unassembled WGS sequence"/>
</dbReference>
<feature type="binding site" evidence="10">
    <location>
        <begin position="46"/>
        <end position="50"/>
    </location>
    <ligand>
        <name>4-amino-2-methyl-5-(diphosphooxymethyl)pyrimidine</name>
        <dbReference type="ChEBI" id="CHEBI:57841"/>
    </ligand>
</feature>
<dbReference type="Gene3D" id="3.20.20.70">
    <property type="entry name" value="Aldolase class I"/>
    <property type="match status" value="1"/>
</dbReference>
<evidence type="ECO:0000256" key="9">
    <source>
        <dbReference type="ARBA" id="ARBA00047883"/>
    </source>
</evidence>
<evidence type="ECO:0000256" key="10">
    <source>
        <dbReference type="HAMAP-Rule" id="MF_00097"/>
    </source>
</evidence>
<keyword evidence="6 10" id="KW-0784">Thiamine biosynthesis</keyword>
<sequence>MQNIRQILPLYFVAGSQDCNHLPGNAADNLVAVLEETLKAGITCFQFRDKGKSSLEQFPEQQTALAIKCRDLCRQYNVPFIINDNVELALAIEADGIHVGQSDMSPKAIRAKTDKPLIIGLSVNKMEEAEFSNVVDEIDYFGIGPIFPTQSKEDPKPVVGMAFIQKLRQAGITKPLVAIGGVKEDSVEQLIAYGADGVAVITAITHAKDIATTVEGFLKQVAKGTSNATK</sequence>
<comment type="cofactor">
    <cofactor evidence="10">
        <name>Mg(2+)</name>
        <dbReference type="ChEBI" id="CHEBI:18420"/>
    </cofactor>
    <text evidence="10">Binds 1 Mg(2+) ion per subunit.</text>
</comment>
<evidence type="ECO:0000256" key="11">
    <source>
        <dbReference type="RuleBase" id="RU003826"/>
    </source>
</evidence>
<comment type="function">
    <text evidence="1 10">Condenses 4-methyl-5-(beta-hydroxyethyl)thiazole monophosphate (THZ-P) and 2-methyl-4-amino-5-hydroxymethyl pyrimidine pyrophosphate (HMP-PP) to form thiamine monophosphate (TMP).</text>
</comment>
<dbReference type="EMBL" id="JABULY010000003">
    <property type="protein sequence ID" value="MBV6531770.1"/>
    <property type="molecule type" value="Genomic_DNA"/>
</dbReference>
<evidence type="ECO:0000259" key="13">
    <source>
        <dbReference type="Pfam" id="PF02581"/>
    </source>
</evidence>
<dbReference type="InterPro" id="IPR022998">
    <property type="entry name" value="ThiamineP_synth_TenI"/>
</dbReference>
<keyword evidence="4 10" id="KW-0479">Metal-binding</keyword>
<comment type="catalytic activity">
    <reaction evidence="9 10 11">
        <text>2-[(2R,5Z)-2-carboxy-4-methylthiazol-5(2H)-ylidene]ethyl phosphate + 4-amino-2-methyl-5-(diphosphooxymethyl)pyrimidine + 2 H(+) = thiamine phosphate + CO2 + diphosphate</text>
        <dbReference type="Rhea" id="RHEA:47844"/>
        <dbReference type="ChEBI" id="CHEBI:15378"/>
        <dbReference type="ChEBI" id="CHEBI:16526"/>
        <dbReference type="ChEBI" id="CHEBI:33019"/>
        <dbReference type="ChEBI" id="CHEBI:37575"/>
        <dbReference type="ChEBI" id="CHEBI:57841"/>
        <dbReference type="ChEBI" id="CHEBI:62899"/>
        <dbReference type="EC" id="2.5.1.3"/>
    </reaction>
</comment>
<organism evidence="15 16">
    <name type="scientific">Ursidibacter maritimus</name>
    <dbReference type="NCBI Taxonomy" id="1331689"/>
    <lineage>
        <taxon>Bacteria</taxon>
        <taxon>Pseudomonadati</taxon>
        <taxon>Pseudomonadota</taxon>
        <taxon>Gammaproteobacteria</taxon>
        <taxon>Pasteurellales</taxon>
        <taxon>Pasteurellaceae</taxon>
        <taxon>Ursidibacter</taxon>
    </lineage>
</organism>
<evidence type="ECO:0000256" key="6">
    <source>
        <dbReference type="ARBA" id="ARBA00022977"/>
    </source>
</evidence>
<evidence type="ECO:0000256" key="5">
    <source>
        <dbReference type="ARBA" id="ARBA00022842"/>
    </source>
</evidence>
<dbReference type="Proteomes" id="UP000732858">
    <property type="component" value="Unassembled WGS sequence"/>
</dbReference>
<dbReference type="GeneID" id="65549330"/>
<feature type="binding site" evidence="10">
    <location>
        <position position="122"/>
    </location>
    <ligand>
        <name>4-amino-2-methyl-5-(diphosphooxymethyl)pyrimidine</name>
        <dbReference type="ChEBI" id="CHEBI:57841"/>
    </ligand>
</feature>
<dbReference type="PANTHER" id="PTHR20857">
    <property type="entry name" value="THIAMINE-PHOSPHATE PYROPHOSPHORYLASE"/>
    <property type="match status" value="1"/>
</dbReference>
<dbReference type="GO" id="GO:0009229">
    <property type="term" value="P:thiamine diphosphate biosynthetic process"/>
    <property type="evidence" value="ECO:0007669"/>
    <property type="project" value="UniProtKB-UniRule"/>
</dbReference>
<feature type="binding site" evidence="10">
    <location>
        <begin position="201"/>
        <end position="202"/>
    </location>
    <ligand>
        <name>2-[(2R,5Z)-2-carboxy-4-methylthiazol-5(2H)-ylidene]ethyl phosphate</name>
        <dbReference type="ChEBI" id="CHEBI:62899"/>
    </ligand>
</feature>
<dbReference type="EMBL" id="JABUMC010000008">
    <property type="protein sequence ID" value="MBV6546625.1"/>
    <property type="molecule type" value="Genomic_DNA"/>
</dbReference>
<evidence type="ECO:0000313" key="17">
    <source>
        <dbReference type="Proteomes" id="UP001196379"/>
    </source>
</evidence>
<keyword evidence="3 10" id="KW-0808">Transferase</keyword>
<dbReference type="SUPFAM" id="SSF51391">
    <property type="entry name" value="Thiamin phosphate synthase"/>
    <property type="match status" value="1"/>
</dbReference>
<evidence type="ECO:0000256" key="1">
    <source>
        <dbReference type="ARBA" id="ARBA00003814"/>
    </source>
</evidence>
<comment type="pathway">
    <text evidence="2 10 12">Cofactor biosynthesis; thiamine diphosphate biosynthesis; thiamine phosphate from 4-amino-2-methyl-5-diphosphomethylpyrimidine and 4-methyl-5-(2-phosphoethyl)-thiazole: step 1/1.</text>
</comment>
<evidence type="ECO:0000256" key="4">
    <source>
        <dbReference type="ARBA" id="ARBA00022723"/>
    </source>
</evidence>
<dbReference type="GO" id="GO:0000287">
    <property type="term" value="F:magnesium ion binding"/>
    <property type="evidence" value="ECO:0007669"/>
    <property type="project" value="UniProtKB-UniRule"/>
</dbReference>
<dbReference type="RefSeq" id="WP_157403441.1">
    <property type="nucleotide sequence ID" value="NZ_JABULY010000003.1"/>
</dbReference>
<feature type="binding site" evidence="10">
    <location>
        <position position="103"/>
    </location>
    <ligand>
        <name>Mg(2+)</name>
        <dbReference type="ChEBI" id="CHEBI:18420"/>
    </ligand>
</feature>
<evidence type="ECO:0000313" key="16">
    <source>
        <dbReference type="Proteomes" id="UP000732858"/>
    </source>
</evidence>
<dbReference type="NCBIfam" id="TIGR00693">
    <property type="entry name" value="thiE"/>
    <property type="match status" value="1"/>
</dbReference>
<dbReference type="InterPro" id="IPR013785">
    <property type="entry name" value="Aldolase_TIM"/>
</dbReference>
<dbReference type="FunFam" id="3.20.20.70:FF:000096">
    <property type="entry name" value="Thiamine-phosphate synthase"/>
    <property type="match status" value="1"/>
</dbReference>
<dbReference type="GO" id="GO:0004789">
    <property type="term" value="F:thiamine-phosphate diphosphorylase activity"/>
    <property type="evidence" value="ECO:0007669"/>
    <property type="project" value="UniProtKB-UniRule"/>
</dbReference>
<evidence type="ECO:0000256" key="12">
    <source>
        <dbReference type="RuleBase" id="RU004253"/>
    </source>
</evidence>
<dbReference type="HAMAP" id="MF_00097">
    <property type="entry name" value="TMP_synthase"/>
    <property type="match status" value="1"/>
</dbReference>
<dbReference type="EC" id="2.5.1.3" evidence="10"/>
<dbReference type="CDD" id="cd00564">
    <property type="entry name" value="TMP_TenI"/>
    <property type="match status" value="1"/>
</dbReference>
<dbReference type="AlphaFoldDB" id="A0A949T4G1"/>
<evidence type="ECO:0000256" key="2">
    <source>
        <dbReference type="ARBA" id="ARBA00005165"/>
    </source>
</evidence>
<dbReference type="InterPro" id="IPR034291">
    <property type="entry name" value="TMP_synthase"/>
</dbReference>
<comment type="catalytic activity">
    <reaction evidence="8 10 11">
        <text>2-(2-carboxy-4-methylthiazol-5-yl)ethyl phosphate + 4-amino-2-methyl-5-(diphosphooxymethyl)pyrimidine + 2 H(+) = thiamine phosphate + CO2 + diphosphate</text>
        <dbReference type="Rhea" id="RHEA:47848"/>
        <dbReference type="ChEBI" id="CHEBI:15378"/>
        <dbReference type="ChEBI" id="CHEBI:16526"/>
        <dbReference type="ChEBI" id="CHEBI:33019"/>
        <dbReference type="ChEBI" id="CHEBI:37575"/>
        <dbReference type="ChEBI" id="CHEBI:57841"/>
        <dbReference type="ChEBI" id="CHEBI:62890"/>
        <dbReference type="EC" id="2.5.1.3"/>
    </reaction>
</comment>
<keyword evidence="17" id="KW-1185">Reference proteome</keyword>
<feature type="domain" description="Thiamine phosphate synthase/TenI" evidence="13">
    <location>
        <begin position="10"/>
        <end position="204"/>
    </location>
</feature>
<feature type="binding site" evidence="10">
    <location>
        <position position="181"/>
    </location>
    <ligand>
        <name>2-[(2R,5Z)-2-carboxy-4-methylthiazol-5(2H)-ylidene]ethyl phosphate</name>
        <dbReference type="ChEBI" id="CHEBI:62899"/>
    </ligand>
</feature>
<evidence type="ECO:0000256" key="3">
    <source>
        <dbReference type="ARBA" id="ARBA00022679"/>
    </source>
</evidence>
<dbReference type="PANTHER" id="PTHR20857:SF15">
    <property type="entry name" value="THIAMINE-PHOSPHATE SYNTHASE"/>
    <property type="match status" value="1"/>
</dbReference>
<comment type="similarity">
    <text evidence="10 11">Belongs to the thiamine-phosphate synthase family.</text>
</comment>
<evidence type="ECO:0000313" key="15">
    <source>
        <dbReference type="EMBL" id="MBV6546625.1"/>
    </source>
</evidence>
<feature type="binding site" evidence="10">
    <location>
        <position position="84"/>
    </location>
    <ligand>
        <name>Mg(2+)</name>
        <dbReference type="ChEBI" id="CHEBI:18420"/>
    </ligand>
</feature>
<reference evidence="15 17" key="1">
    <citation type="journal article" date="2021" name="Mol. Ecol.">
        <title>Polar bear-adapted Ursidibacter maritimus are remarkably conserved after generations in captivity.</title>
        <authorList>
            <person name="Espinosa-Gongora C."/>
            <person name="Hansen M.J."/>
            <person name="Bertelsen M.F."/>
            <person name="Bojesen A.M."/>
        </authorList>
    </citation>
    <scope>NUCLEOTIDE SEQUENCE</scope>
    <source>
        <strain evidence="15">Pb43105x</strain>
        <strain evidence="14 17">Pb43106</strain>
    </source>
</reference>
<feature type="binding site" evidence="10">
    <location>
        <position position="152"/>
    </location>
    <ligand>
        <name>4-amino-2-methyl-5-(diphosphooxymethyl)pyrimidine</name>
        <dbReference type="ChEBI" id="CHEBI:57841"/>
    </ligand>
</feature>
<name>A0A949T4G1_9PAST</name>